<evidence type="ECO:0000256" key="3">
    <source>
        <dbReference type="ARBA" id="ARBA00022833"/>
    </source>
</evidence>
<dbReference type="EMBL" id="GHES01000115">
    <property type="protein sequence ID" value="MPA30674.1"/>
    <property type="molecule type" value="Transcribed_RNA"/>
</dbReference>
<keyword evidence="1" id="KW-0479">Metal-binding</keyword>
<dbReference type="InterPro" id="IPR019787">
    <property type="entry name" value="Znf_PHD-finger"/>
</dbReference>
<dbReference type="SMART" id="SM00249">
    <property type="entry name" value="PHD"/>
    <property type="match status" value="3"/>
</dbReference>
<evidence type="ECO:0000256" key="5">
    <source>
        <dbReference type="SAM" id="MobiDB-lite"/>
    </source>
</evidence>
<dbReference type="GO" id="GO:0008270">
    <property type="term" value="F:zinc ion binding"/>
    <property type="evidence" value="ECO:0007669"/>
    <property type="project" value="UniProtKB-KW"/>
</dbReference>
<organism evidence="7">
    <name type="scientific">Davidia involucrata</name>
    <name type="common">Dove tree</name>
    <dbReference type="NCBI Taxonomy" id="16924"/>
    <lineage>
        <taxon>Eukaryota</taxon>
        <taxon>Viridiplantae</taxon>
        <taxon>Streptophyta</taxon>
        <taxon>Embryophyta</taxon>
        <taxon>Tracheophyta</taxon>
        <taxon>Spermatophyta</taxon>
        <taxon>Magnoliopsida</taxon>
        <taxon>eudicotyledons</taxon>
        <taxon>Gunneridae</taxon>
        <taxon>Pentapetalae</taxon>
        <taxon>asterids</taxon>
        <taxon>Cornales</taxon>
        <taxon>Nyssaceae</taxon>
        <taxon>Davidia</taxon>
    </lineage>
</organism>
<name>A0A5B6YFX9_DAVIN</name>
<dbReference type="InterPro" id="IPR011011">
    <property type="entry name" value="Znf_FYVE_PHD"/>
</dbReference>
<dbReference type="PANTHER" id="PTHR47162:SF9">
    <property type="entry name" value="PHD FINGER PROTEIN EHD3-LIKE"/>
    <property type="match status" value="1"/>
</dbReference>
<gene>
    <name evidence="7" type="ORF">Din_000115</name>
</gene>
<keyword evidence="3" id="KW-0862">Zinc</keyword>
<dbReference type="Pfam" id="PF00628">
    <property type="entry name" value="PHD"/>
    <property type="match status" value="2"/>
</dbReference>
<evidence type="ECO:0000313" key="7">
    <source>
        <dbReference type="EMBL" id="MPA30674.1"/>
    </source>
</evidence>
<evidence type="ECO:0000256" key="1">
    <source>
        <dbReference type="ARBA" id="ARBA00022723"/>
    </source>
</evidence>
<feature type="domain" description="PHD-type" evidence="6">
    <location>
        <begin position="497"/>
        <end position="547"/>
    </location>
</feature>
<evidence type="ECO:0000256" key="4">
    <source>
        <dbReference type="PROSITE-ProRule" id="PRU00146"/>
    </source>
</evidence>
<protein>
    <recommendedName>
        <fullName evidence="6">PHD-type domain-containing protein</fullName>
    </recommendedName>
</protein>
<keyword evidence="2 4" id="KW-0863">Zinc-finger</keyword>
<dbReference type="InterPro" id="IPR013083">
    <property type="entry name" value="Znf_RING/FYVE/PHD"/>
</dbReference>
<dbReference type="AlphaFoldDB" id="A0A5B6YFX9"/>
<dbReference type="PROSITE" id="PS50016">
    <property type="entry name" value="ZF_PHD_2"/>
    <property type="match status" value="2"/>
</dbReference>
<dbReference type="Gene3D" id="3.30.40.10">
    <property type="entry name" value="Zinc/RING finger domain, C3HC4 (zinc finger)"/>
    <property type="match status" value="2"/>
</dbReference>
<proteinExistence type="predicted"/>
<reference evidence="7" key="1">
    <citation type="submission" date="2019-08" db="EMBL/GenBank/DDBJ databases">
        <title>Reference gene set and small RNA set construction with multiple tissues from Davidia involucrata Baill.</title>
        <authorList>
            <person name="Yang H."/>
            <person name="Zhou C."/>
            <person name="Li G."/>
            <person name="Wang J."/>
            <person name="Gao P."/>
            <person name="Wang M."/>
            <person name="Wang R."/>
            <person name="Zhao Y."/>
        </authorList>
    </citation>
    <scope>NUCLEOTIDE SEQUENCE</scope>
    <source>
        <tissue evidence="7">Mixed with DoveR01_LX</tissue>
    </source>
</reference>
<dbReference type="PANTHER" id="PTHR47162">
    <property type="entry name" value="OS02G0192300 PROTEIN"/>
    <property type="match status" value="1"/>
</dbReference>
<feature type="domain" description="PHD-type" evidence="6">
    <location>
        <begin position="341"/>
        <end position="391"/>
    </location>
</feature>
<dbReference type="InterPro" id="IPR001965">
    <property type="entry name" value="Znf_PHD"/>
</dbReference>
<evidence type="ECO:0000256" key="2">
    <source>
        <dbReference type="ARBA" id="ARBA00022771"/>
    </source>
</evidence>
<sequence length="617" mass="68194">MVDEESNSNGDVAECALAIMGLSTEAVNGFALGIENGGVGDGNSAGSSEEGLRTYKRRKRTKIGSSETKLFEDGKVSVESASQLTDKTVKEPSDIVLHKSSCDQVGLPRMDSNAIMNGSDNCQLKHWRNILLENIYQSLGESGGGILGCIREALLFHSESSCTTAVKESVHFHEERAKCPSQTEWMLNESQNAAKGSNGSLNESNHHTITELCQCAFFDIVISEKFAQLCKLLFENFEGMKVDRFLDISLINSRMKDGAYESTPTLFHSDIQQVWTKLQKIGTEMVAIAKSLSDKSRTSYCEQVGGLVHNTSEDGKDQFLGRGFDLPGNLEQTQACGVDKVCTCRHCGQSADGRDCLVCDSCEVMFHVSCIEPAVEEIPLKNWYCVDCIANGIEPPHENCVVCERLNAHRFPVNEAGDDVILTDELEESSNGLVEDGLQLLKGGKNLHVCNVCGRGVENDQKFRVCGHSLCPHKYYHVKCLTRKQLKSSSPCWYCPSCLCRACLTDRDDDKIVLCDCCDHAYHIYCMQPPRTSIPRGKWFCRKCYGAIQQLRKAKRANAKIQNKLEKRGQEGEGACANIENERRKKFEEALDKSGGVDMLLTAAKTLNLVDNLAAIK</sequence>
<evidence type="ECO:0000259" key="6">
    <source>
        <dbReference type="PROSITE" id="PS50016"/>
    </source>
</evidence>
<dbReference type="SUPFAM" id="SSF57903">
    <property type="entry name" value="FYVE/PHD zinc finger"/>
    <property type="match status" value="3"/>
</dbReference>
<accession>A0A5B6YFX9</accession>
<feature type="region of interest" description="Disordered" evidence="5">
    <location>
        <begin position="38"/>
        <end position="59"/>
    </location>
</feature>